<keyword evidence="6" id="KW-0812">Transmembrane</keyword>
<dbReference type="PANTHER" id="PTHR13887:SF14">
    <property type="entry name" value="DISULFIDE BOND FORMATION PROTEIN D"/>
    <property type="match status" value="1"/>
</dbReference>
<sequence>MKIKGRKSMSKQKRQKENNNIKPIMIFTLAAISIIVIAVLIGTQVQNPNANQSEELELPYETQPVLGAEDASVQIVEFGDYKCPACQAFDESIFTQLKTDFIDNGKVSFYFMNYPFIGADSETAALAGEAVYEQDKEQFWAFHHALFENQGPEEQRWATKERLLEVAEASTKDLDIEKLEKDIEKKTFKGEVESDKQILDQYGFKGTPTLFINGKEVENPFDYKEIKSMIEAELENE</sequence>
<evidence type="ECO:0000256" key="5">
    <source>
        <dbReference type="ARBA" id="ARBA00023284"/>
    </source>
</evidence>
<dbReference type="PROSITE" id="PS51352">
    <property type="entry name" value="THIOREDOXIN_2"/>
    <property type="match status" value="1"/>
</dbReference>
<name>A0A366Y1F6_9BACI</name>
<keyword evidence="5" id="KW-0676">Redox-active center</keyword>
<proteinExistence type="inferred from homology"/>
<keyword evidence="4" id="KW-1015">Disulfide bond</keyword>
<evidence type="ECO:0000256" key="2">
    <source>
        <dbReference type="ARBA" id="ARBA00022729"/>
    </source>
</evidence>
<dbReference type="Pfam" id="PF13462">
    <property type="entry name" value="Thioredoxin_4"/>
    <property type="match status" value="1"/>
</dbReference>
<keyword evidence="9" id="KW-1185">Reference proteome</keyword>
<evidence type="ECO:0000313" key="8">
    <source>
        <dbReference type="EMBL" id="RBW70244.1"/>
    </source>
</evidence>
<dbReference type="GO" id="GO:0016491">
    <property type="term" value="F:oxidoreductase activity"/>
    <property type="evidence" value="ECO:0007669"/>
    <property type="project" value="UniProtKB-KW"/>
</dbReference>
<evidence type="ECO:0000256" key="4">
    <source>
        <dbReference type="ARBA" id="ARBA00023157"/>
    </source>
</evidence>
<evidence type="ECO:0000256" key="3">
    <source>
        <dbReference type="ARBA" id="ARBA00023002"/>
    </source>
</evidence>
<dbReference type="SUPFAM" id="SSF52833">
    <property type="entry name" value="Thioredoxin-like"/>
    <property type="match status" value="1"/>
</dbReference>
<dbReference type="Proteomes" id="UP000253314">
    <property type="component" value="Unassembled WGS sequence"/>
</dbReference>
<feature type="transmembrane region" description="Helical" evidence="6">
    <location>
        <begin position="21"/>
        <end position="42"/>
    </location>
</feature>
<feature type="domain" description="Thioredoxin" evidence="7">
    <location>
        <begin position="39"/>
        <end position="235"/>
    </location>
</feature>
<keyword evidence="2" id="KW-0732">Signal</keyword>
<accession>A0A366Y1F6</accession>
<protein>
    <submittedName>
        <fullName evidence="8">DsbA family protein</fullName>
    </submittedName>
</protein>
<dbReference type="InterPro" id="IPR012336">
    <property type="entry name" value="Thioredoxin-like_fold"/>
</dbReference>
<dbReference type="PANTHER" id="PTHR13887">
    <property type="entry name" value="GLUTATHIONE S-TRANSFERASE KAPPA"/>
    <property type="match status" value="1"/>
</dbReference>
<evidence type="ECO:0000313" key="9">
    <source>
        <dbReference type="Proteomes" id="UP000253314"/>
    </source>
</evidence>
<evidence type="ECO:0000256" key="6">
    <source>
        <dbReference type="SAM" id="Phobius"/>
    </source>
</evidence>
<dbReference type="EMBL" id="QOCW01000005">
    <property type="protein sequence ID" value="RBW70244.1"/>
    <property type="molecule type" value="Genomic_DNA"/>
</dbReference>
<organism evidence="8 9">
    <name type="scientific">Bacillus taeanensis</name>
    <dbReference type="NCBI Taxonomy" id="273032"/>
    <lineage>
        <taxon>Bacteria</taxon>
        <taxon>Bacillati</taxon>
        <taxon>Bacillota</taxon>
        <taxon>Bacilli</taxon>
        <taxon>Bacillales</taxon>
        <taxon>Bacillaceae</taxon>
        <taxon>Bacillus</taxon>
    </lineage>
</organism>
<reference evidence="8 9" key="1">
    <citation type="submission" date="2018-07" db="EMBL/GenBank/DDBJ databases">
        <title>Lottiidibacillus patelloidae gen. nov., sp. nov., isolated from the intestinal tract of a marine limpet and the reclassification of B. taeanensis BH030017T, B. algicola KMM 3737T and B. hwajinpoensis SW-72T as genus Lottiidibacillus.</title>
        <authorList>
            <person name="Liu R."/>
            <person name="Huang Z."/>
        </authorList>
    </citation>
    <scope>NUCLEOTIDE SEQUENCE [LARGE SCALE GENOMIC DNA]</scope>
    <source>
        <strain evidence="8 9">BH030017</strain>
    </source>
</reference>
<gene>
    <name evidence="8" type="ORF">DS031_06640</name>
</gene>
<comment type="similarity">
    <text evidence="1">Belongs to the thioredoxin family. DsbA subfamily.</text>
</comment>
<comment type="caution">
    <text evidence="8">The sequence shown here is derived from an EMBL/GenBank/DDBJ whole genome shotgun (WGS) entry which is preliminary data.</text>
</comment>
<dbReference type="Gene3D" id="3.40.30.10">
    <property type="entry name" value="Glutaredoxin"/>
    <property type="match status" value="1"/>
</dbReference>
<evidence type="ECO:0000259" key="7">
    <source>
        <dbReference type="PROSITE" id="PS51352"/>
    </source>
</evidence>
<keyword evidence="3" id="KW-0560">Oxidoreductase</keyword>
<keyword evidence="6" id="KW-0472">Membrane</keyword>
<dbReference type="InterPro" id="IPR036249">
    <property type="entry name" value="Thioredoxin-like_sf"/>
</dbReference>
<evidence type="ECO:0000256" key="1">
    <source>
        <dbReference type="ARBA" id="ARBA00005791"/>
    </source>
</evidence>
<keyword evidence="6" id="KW-1133">Transmembrane helix</keyword>
<dbReference type="InterPro" id="IPR013766">
    <property type="entry name" value="Thioredoxin_domain"/>
</dbReference>
<dbReference type="OrthoDB" id="117402at2"/>
<dbReference type="AlphaFoldDB" id="A0A366Y1F6"/>